<evidence type="ECO:0000259" key="1">
    <source>
        <dbReference type="Pfam" id="PF12705"/>
    </source>
</evidence>
<accession>A0A1F6AW60</accession>
<dbReference type="Proteomes" id="UP000176409">
    <property type="component" value="Unassembled WGS sequence"/>
</dbReference>
<reference evidence="2 3" key="1">
    <citation type="journal article" date="2016" name="Nat. Commun.">
        <title>Thousands of microbial genomes shed light on interconnected biogeochemical processes in an aquifer system.</title>
        <authorList>
            <person name="Anantharaman K."/>
            <person name="Brown C.T."/>
            <person name="Hug L.A."/>
            <person name="Sharon I."/>
            <person name="Castelle C.J."/>
            <person name="Probst A.J."/>
            <person name="Thomas B.C."/>
            <person name="Singh A."/>
            <person name="Wilkins M.J."/>
            <person name="Karaoz U."/>
            <person name="Brodie E.L."/>
            <person name="Williams K.H."/>
            <person name="Hubbard S.S."/>
            <person name="Banfield J.F."/>
        </authorList>
    </citation>
    <scope>NUCLEOTIDE SEQUENCE [LARGE SCALE GENOMIC DNA]</scope>
</reference>
<proteinExistence type="predicted"/>
<dbReference type="Gene3D" id="3.90.320.10">
    <property type="match status" value="1"/>
</dbReference>
<protein>
    <recommendedName>
        <fullName evidence="1">PD-(D/E)XK endonuclease-like domain-containing protein</fullName>
    </recommendedName>
</protein>
<dbReference type="STRING" id="1798396.A2973_03435"/>
<evidence type="ECO:0000313" key="2">
    <source>
        <dbReference type="EMBL" id="OGG28753.1"/>
    </source>
</evidence>
<dbReference type="AlphaFoldDB" id="A0A1F6AW60"/>
<dbReference type="EMBL" id="MFJZ01000072">
    <property type="protein sequence ID" value="OGG28753.1"/>
    <property type="molecule type" value="Genomic_DNA"/>
</dbReference>
<feature type="domain" description="PD-(D/E)XK endonuclease-like" evidence="1">
    <location>
        <begin position="10"/>
        <end position="248"/>
    </location>
</feature>
<dbReference type="InterPro" id="IPR011604">
    <property type="entry name" value="PDDEXK-like_dom_sf"/>
</dbReference>
<name>A0A1F6AW60_9BACT</name>
<organism evidence="2 3">
    <name type="scientific">Candidatus Gottesmanbacteria bacterium RIFCSPLOWO2_01_FULL_49_10</name>
    <dbReference type="NCBI Taxonomy" id="1798396"/>
    <lineage>
        <taxon>Bacteria</taxon>
        <taxon>Candidatus Gottesmaniibacteriota</taxon>
    </lineage>
</organism>
<gene>
    <name evidence="2" type="ORF">A2973_03435</name>
</gene>
<comment type="caution">
    <text evidence="2">The sequence shown here is derived from an EMBL/GenBank/DDBJ whole genome shotgun (WGS) entry which is preliminary data.</text>
</comment>
<sequence>MKDKYTATWVSHSSMSDYLKCPRAYYLKNVYRDPGNNHKLTLMQPALALGQVVHEVIESLSILPVEDRFAISLREKFDHAWARVSGHLGGFHDTQEEEKYKNRGVAMVSRVQNNPGPLLRKAVKLRQDLPYFWISEEDNIILCGKIDWLEYIEDSDSVGILDFKTGKLDEDTGSLQLPIYYLLAGACQTRQVSGLSYWYVDRDDVPTALPLPDAQSAKNRVLEVARRVALARKLGRFVCKHADGCSACRPLEMIIAGNARLVGVNDFGQDLYVL</sequence>
<evidence type="ECO:0000313" key="3">
    <source>
        <dbReference type="Proteomes" id="UP000176409"/>
    </source>
</evidence>
<dbReference type="Pfam" id="PF12705">
    <property type="entry name" value="PDDEXK_1"/>
    <property type="match status" value="1"/>
</dbReference>
<dbReference type="InterPro" id="IPR038726">
    <property type="entry name" value="PDDEXK_AddAB-type"/>
</dbReference>